<sequence length="534" mass="59632">MKPSLQYPQRFGRILLCQARPRRAMAIRSFASVMRPKAEEEHAATSPMIRVPEEKSTIAAKTPTVSIDLHLASNDNTTEAAVFESPSEIQYAGNATMPLTSVLHIVKPSEDAPRGVWPVFRLMDENGRFRDPAFDAAVKDMKEVTTAPPSTGEAAKDLTGLRAKLQQQYPFHAKEFEACTLLQESKHPYPDTDSKNTLLRAHQQIVRLREMDTIFQNAQRQGRISFYMTCRGEEAIHFGSASALDPADTIFAQYREAGPLMWRGFTLEQFANQCFSNDGDLGKGRQMPVHYGCRALNYQTISSPLGTQIPQAVGAAYHYKLQGKPNVTVCYFGDGAASTTDFHSAFNFAATLKTPVLFFCRNNGFAISTPVAEQYAGDGIIARAPGYGMAAIRVDGNDIFAVHAAVREARAYALEHSAPVLIEAMTYRLGHHSTSDDSSSYRDKDEVSSCEHRFDPLGRFDNFLKEQGWMDDAALSALRDDEKRAVLKAMNDAEQRPPPPFKELFSDVYKEIPPHLKRQQAQLETHMKKYKGKY</sequence>
<dbReference type="EMBL" id="CAICTM010002170">
    <property type="protein sequence ID" value="CAB9528205.1"/>
    <property type="molecule type" value="Genomic_DNA"/>
</dbReference>
<comment type="caution">
    <text evidence="4">The sequence shown here is derived from an EMBL/GenBank/DDBJ whole genome shotgun (WGS) entry which is preliminary data.</text>
</comment>
<dbReference type="AlphaFoldDB" id="A0A9N8HXB6"/>
<evidence type="ECO:0000313" key="4">
    <source>
        <dbReference type="EMBL" id="CAB9528205.1"/>
    </source>
</evidence>
<evidence type="ECO:0000256" key="1">
    <source>
        <dbReference type="ARBA" id="ARBA00023002"/>
    </source>
</evidence>
<comment type="function">
    <text evidence="2">The branched-chain alpha-keto dehydrogenase complex catalyzes the overall conversion of alpha-keto acids to acyl-CoA and CO(2). It contains multiple copies of three enzymatic components: branched-chain alpha-keto acid decarboxylase (E1), lipoamide acyltransferase (E2) and lipoamide dehydrogenase (E3).</text>
</comment>
<evidence type="ECO:0000313" key="5">
    <source>
        <dbReference type="Proteomes" id="UP001153069"/>
    </source>
</evidence>
<keyword evidence="5" id="KW-1185">Reference proteome</keyword>
<dbReference type="Proteomes" id="UP001153069">
    <property type="component" value="Unassembled WGS sequence"/>
</dbReference>
<accession>A0A9N8HXB6</accession>
<dbReference type="PANTHER" id="PTHR43380:SF1">
    <property type="entry name" value="2-OXOISOVALERATE DEHYDROGENASE SUBUNIT ALPHA, MITOCHONDRIAL"/>
    <property type="match status" value="1"/>
</dbReference>
<dbReference type="InterPro" id="IPR029061">
    <property type="entry name" value="THDP-binding"/>
</dbReference>
<dbReference type="GO" id="GO:0003863">
    <property type="term" value="F:branched-chain 2-oxo acid dehydrogenase activity"/>
    <property type="evidence" value="ECO:0007669"/>
    <property type="project" value="UniProtKB-EC"/>
</dbReference>
<dbReference type="FunFam" id="3.40.50.970:FF:000055">
    <property type="entry name" value="2-oxoisovalerate dehydrogenase subunit alpha"/>
    <property type="match status" value="1"/>
</dbReference>
<feature type="domain" description="Dehydrogenase E1 component" evidence="3">
    <location>
        <begin position="208"/>
        <end position="500"/>
    </location>
</feature>
<name>A0A9N8HXB6_9STRA</name>
<dbReference type="GO" id="GO:0009083">
    <property type="term" value="P:branched-chain amino acid catabolic process"/>
    <property type="evidence" value="ECO:0007669"/>
    <property type="project" value="TreeGrafter"/>
</dbReference>
<dbReference type="OrthoDB" id="3845at2759"/>
<keyword evidence="1 2" id="KW-0560">Oxidoreductase</keyword>
<dbReference type="CDD" id="cd02000">
    <property type="entry name" value="TPP_E1_PDC_ADC_BCADC"/>
    <property type="match status" value="1"/>
</dbReference>
<comment type="catalytic activity">
    <reaction evidence="2">
        <text>N(6)-[(R)-lipoyl]-L-lysyl-[protein] + 3-methyl-2-oxobutanoate + H(+) = N(6)-[(R)-S(8)-2-methylpropanoyldihydrolipoyl]-L-lysyl-[protein] + CO2</text>
        <dbReference type="Rhea" id="RHEA:13457"/>
        <dbReference type="Rhea" id="RHEA-COMP:10474"/>
        <dbReference type="Rhea" id="RHEA-COMP:10497"/>
        <dbReference type="ChEBI" id="CHEBI:11851"/>
        <dbReference type="ChEBI" id="CHEBI:15378"/>
        <dbReference type="ChEBI" id="CHEBI:16526"/>
        <dbReference type="ChEBI" id="CHEBI:83099"/>
        <dbReference type="ChEBI" id="CHEBI:83142"/>
        <dbReference type="EC" id="1.2.4.4"/>
    </reaction>
</comment>
<organism evidence="4 5">
    <name type="scientific">Seminavis robusta</name>
    <dbReference type="NCBI Taxonomy" id="568900"/>
    <lineage>
        <taxon>Eukaryota</taxon>
        <taxon>Sar</taxon>
        <taxon>Stramenopiles</taxon>
        <taxon>Ochrophyta</taxon>
        <taxon>Bacillariophyta</taxon>
        <taxon>Bacillariophyceae</taxon>
        <taxon>Bacillariophycidae</taxon>
        <taxon>Naviculales</taxon>
        <taxon>Naviculaceae</taxon>
        <taxon>Seminavis</taxon>
    </lineage>
</organism>
<dbReference type="InterPro" id="IPR050771">
    <property type="entry name" value="Alpha-ketoacid_DH_E1_comp"/>
</dbReference>
<keyword evidence="2" id="KW-0786">Thiamine pyrophosphate</keyword>
<comment type="cofactor">
    <cofactor evidence="2">
        <name>thiamine diphosphate</name>
        <dbReference type="ChEBI" id="CHEBI:58937"/>
    </cofactor>
</comment>
<evidence type="ECO:0000256" key="2">
    <source>
        <dbReference type="RuleBase" id="RU365014"/>
    </source>
</evidence>
<dbReference type="InterPro" id="IPR001017">
    <property type="entry name" value="DH_E1"/>
</dbReference>
<dbReference type="SUPFAM" id="SSF52518">
    <property type="entry name" value="Thiamin diphosphate-binding fold (THDP-binding)"/>
    <property type="match status" value="1"/>
</dbReference>
<dbReference type="EC" id="1.2.4.4" evidence="2"/>
<comment type="similarity">
    <text evidence="2">Belongs to the BCKDHA family.</text>
</comment>
<dbReference type="Pfam" id="PF00676">
    <property type="entry name" value="E1_dh"/>
    <property type="match status" value="1"/>
</dbReference>
<evidence type="ECO:0000259" key="3">
    <source>
        <dbReference type="Pfam" id="PF00676"/>
    </source>
</evidence>
<proteinExistence type="inferred from homology"/>
<dbReference type="Gene3D" id="3.40.50.970">
    <property type="match status" value="1"/>
</dbReference>
<gene>
    <name evidence="4" type="ORF">SEMRO_2172_G317530.1</name>
</gene>
<dbReference type="PANTHER" id="PTHR43380">
    <property type="entry name" value="2-OXOISOVALERATE DEHYDROGENASE SUBUNIT ALPHA, MITOCHONDRIAL"/>
    <property type="match status" value="1"/>
</dbReference>
<reference evidence="4" key="1">
    <citation type="submission" date="2020-06" db="EMBL/GenBank/DDBJ databases">
        <authorList>
            <consortium name="Plant Systems Biology data submission"/>
        </authorList>
    </citation>
    <scope>NUCLEOTIDE SEQUENCE</scope>
    <source>
        <strain evidence="4">D6</strain>
    </source>
</reference>
<protein>
    <recommendedName>
        <fullName evidence="2">2-oxoisovalerate dehydrogenase subunit alpha</fullName>
        <ecNumber evidence="2">1.2.4.4</ecNumber>
    </recommendedName>
    <alternativeName>
        <fullName evidence="2">Branched-chain alpha-keto acid dehydrogenase E1 component alpha chain</fullName>
    </alternativeName>
</protein>